<dbReference type="SUPFAM" id="SSF48008">
    <property type="entry name" value="GntR ligand-binding domain-like"/>
    <property type="match status" value="1"/>
</dbReference>
<evidence type="ECO:0000313" key="5">
    <source>
        <dbReference type="EMBL" id="SDJ08392.1"/>
    </source>
</evidence>
<reference evidence="5 6" key="1">
    <citation type="submission" date="2016-10" db="EMBL/GenBank/DDBJ databases">
        <authorList>
            <person name="de Groot N.N."/>
        </authorList>
    </citation>
    <scope>NUCLEOTIDE SEQUENCE [LARGE SCALE GENOMIC DNA]</scope>
    <source>
        <strain evidence="5 6">DSM 26424</strain>
    </source>
</reference>
<accession>A0A1G8QUJ9</accession>
<dbReference type="CDD" id="cd07377">
    <property type="entry name" value="WHTH_GntR"/>
    <property type="match status" value="1"/>
</dbReference>
<organism evidence="5 6">
    <name type="scientific">Salipiger marinus</name>
    <dbReference type="NCBI Taxonomy" id="555512"/>
    <lineage>
        <taxon>Bacteria</taxon>
        <taxon>Pseudomonadati</taxon>
        <taxon>Pseudomonadota</taxon>
        <taxon>Alphaproteobacteria</taxon>
        <taxon>Rhodobacterales</taxon>
        <taxon>Roseobacteraceae</taxon>
        <taxon>Salipiger</taxon>
    </lineage>
</organism>
<keyword evidence="6" id="KW-1185">Reference proteome</keyword>
<feature type="domain" description="HTH gntR-type" evidence="4">
    <location>
        <begin position="11"/>
        <end position="79"/>
    </location>
</feature>
<evidence type="ECO:0000256" key="3">
    <source>
        <dbReference type="ARBA" id="ARBA00023163"/>
    </source>
</evidence>
<dbReference type="Pfam" id="PF07729">
    <property type="entry name" value="FCD"/>
    <property type="match status" value="1"/>
</dbReference>
<protein>
    <submittedName>
        <fullName evidence="5">Transcriptional regulator, GntR family</fullName>
    </submittedName>
</protein>
<dbReference type="PANTHER" id="PTHR43537:SF44">
    <property type="entry name" value="GNTR FAMILY REGULATORY PROTEIN"/>
    <property type="match status" value="1"/>
</dbReference>
<dbReference type="Pfam" id="PF00392">
    <property type="entry name" value="GntR"/>
    <property type="match status" value="1"/>
</dbReference>
<dbReference type="InterPro" id="IPR000524">
    <property type="entry name" value="Tscrpt_reg_HTH_GntR"/>
</dbReference>
<sequence>MASSFVVERPAGLPDRIADLLMEQITSGALAEGQILPTETELAKSFGVSRNVMREAIARLRYEGILDSRQGRGAMVLPLSERLTFRIGSGLGSSDSLADLFELRGLLEIEIAGLAAQRRGPEDLSELEAALTCLSESDFFDEAKLEADARFHRALAAATGNDYLKGISTYISFRLKGTTRDTAAVYASDDLVAQTIREHRLIFERVSAGEAEGARAAMRAHILHAAERLGVRLKTGVLAG</sequence>
<dbReference type="SUPFAM" id="SSF46785">
    <property type="entry name" value="Winged helix' DNA-binding domain"/>
    <property type="match status" value="1"/>
</dbReference>
<dbReference type="Proteomes" id="UP000199093">
    <property type="component" value="Unassembled WGS sequence"/>
</dbReference>
<dbReference type="SMART" id="SM00895">
    <property type="entry name" value="FCD"/>
    <property type="match status" value="1"/>
</dbReference>
<evidence type="ECO:0000256" key="1">
    <source>
        <dbReference type="ARBA" id="ARBA00023015"/>
    </source>
</evidence>
<keyword evidence="1" id="KW-0805">Transcription regulation</keyword>
<dbReference type="InterPro" id="IPR008920">
    <property type="entry name" value="TF_FadR/GntR_C"/>
</dbReference>
<evidence type="ECO:0000259" key="4">
    <source>
        <dbReference type="PROSITE" id="PS50949"/>
    </source>
</evidence>
<dbReference type="STRING" id="555512.SAMN04487993_101772"/>
<evidence type="ECO:0000256" key="2">
    <source>
        <dbReference type="ARBA" id="ARBA00023125"/>
    </source>
</evidence>
<dbReference type="GO" id="GO:0003700">
    <property type="term" value="F:DNA-binding transcription factor activity"/>
    <property type="evidence" value="ECO:0007669"/>
    <property type="project" value="InterPro"/>
</dbReference>
<dbReference type="InterPro" id="IPR036390">
    <property type="entry name" value="WH_DNA-bd_sf"/>
</dbReference>
<dbReference type="InterPro" id="IPR036388">
    <property type="entry name" value="WH-like_DNA-bd_sf"/>
</dbReference>
<dbReference type="InterPro" id="IPR011711">
    <property type="entry name" value="GntR_C"/>
</dbReference>
<dbReference type="PROSITE" id="PS50949">
    <property type="entry name" value="HTH_GNTR"/>
    <property type="match status" value="1"/>
</dbReference>
<gene>
    <name evidence="5" type="ORF">SAMN04487993_101772</name>
</gene>
<keyword evidence="3" id="KW-0804">Transcription</keyword>
<dbReference type="Gene3D" id="1.20.120.530">
    <property type="entry name" value="GntR ligand-binding domain-like"/>
    <property type="match status" value="1"/>
</dbReference>
<dbReference type="Gene3D" id="1.10.10.10">
    <property type="entry name" value="Winged helix-like DNA-binding domain superfamily/Winged helix DNA-binding domain"/>
    <property type="match status" value="1"/>
</dbReference>
<keyword evidence="2" id="KW-0238">DNA-binding</keyword>
<dbReference type="SMART" id="SM00345">
    <property type="entry name" value="HTH_GNTR"/>
    <property type="match status" value="1"/>
</dbReference>
<dbReference type="EMBL" id="FNEJ01000017">
    <property type="protein sequence ID" value="SDJ08392.1"/>
    <property type="molecule type" value="Genomic_DNA"/>
</dbReference>
<dbReference type="GO" id="GO:0003677">
    <property type="term" value="F:DNA binding"/>
    <property type="evidence" value="ECO:0007669"/>
    <property type="project" value="UniProtKB-KW"/>
</dbReference>
<dbReference type="AlphaFoldDB" id="A0A1G8QUJ9"/>
<proteinExistence type="predicted"/>
<dbReference type="RefSeq" id="WP_165616873.1">
    <property type="nucleotide sequence ID" value="NZ_FNEJ01000017.1"/>
</dbReference>
<evidence type="ECO:0000313" key="6">
    <source>
        <dbReference type="Proteomes" id="UP000199093"/>
    </source>
</evidence>
<dbReference type="PANTHER" id="PTHR43537">
    <property type="entry name" value="TRANSCRIPTIONAL REGULATOR, GNTR FAMILY"/>
    <property type="match status" value="1"/>
</dbReference>
<dbReference type="PRINTS" id="PR00035">
    <property type="entry name" value="HTHGNTR"/>
</dbReference>
<name>A0A1G8QUJ9_9RHOB</name>